<dbReference type="PROSITE" id="PS51186">
    <property type="entry name" value="GNAT"/>
    <property type="match status" value="1"/>
</dbReference>
<dbReference type="PANTHER" id="PTHR13947:SF37">
    <property type="entry name" value="LD18367P"/>
    <property type="match status" value="1"/>
</dbReference>
<dbReference type="AlphaFoldDB" id="A0A5D4RXK7"/>
<dbReference type="Gene3D" id="3.40.630.30">
    <property type="match status" value="1"/>
</dbReference>
<evidence type="ECO:0000259" key="2">
    <source>
        <dbReference type="PROSITE" id="PS51186"/>
    </source>
</evidence>
<dbReference type="Pfam" id="PF00583">
    <property type="entry name" value="Acetyltransf_1"/>
    <property type="match status" value="1"/>
</dbReference>
<reference evidence="3 4" key="1">
    <citation type="submission" date="2019-08" db="EMBL/GenBank/DDBJ databases">
        <title>Bacillus genomes from the desert of Cuatro Cienegas, Coahuila.</title>
        <authorList>
            <person name="Olmedo-Alvarez G."/>
        </authorList>
    </citation>
    <scope>NUCLEOTIDE SEQUENCE [LARGE SCALE GENOMIC DNA]</scope>
    <source>
        <strain evidence="3 4">CH108_3D</strain>
    </source>
</reference>
<dbReference type="EMBL" id="VTEQ01000003">
    <property type="protein sequence ID" value="TYS54352.1"/>
    <property type="molecule type" value="Genomic_DNA"/>
</dbReference>
<keyword evidence="1 3" id="KW-0808">Transferase</keyword>
<evidence type="ECO:0000313" key="4">
    <source>
        <dbReference type="Proteomes" id="UP000322997"/>
    </source>
</evidence>
<name>A0A5D4RXK7_9BACI</name>
<dbReference type="Proteomes" id="UP000322997">
    <property type="component" value="Unassembled WGS sequence"/>
</dbReference>
<gene>
    <name evidence="3" type="ORF">FZC83_11030</name>
</gene>
<organism evidence="3 4">
    <name type="scientific">Rossellomorea marisflavi</name>
    <dbReference type="NCBI Taxonomy" id="189381"/>
    <lineage>
        <taxon>Bacteria</taxon>
        <taxon>Bacillati</taxon>
        <taxon>Bacillota</taxon>
        <taxon>Bacilli</taxon>
        <taxon>Bacillales</taxon>
        <taxon>Bacillaceae</taxon>
        <taxon>Rossellomorea</taxon>
    </lineage>
</organism>
<proteinExistence type="predicted"/>
<dbReference type="CDD" id="cd04301">
    <property type="entry name" value="NAT_SF"/>
    <property type="match status" value="1"/>
</dbReference>
<sequence>MEIKCEHQKERSAFVPLLMLADESEAAVRSYLEDGEVYTFSCDGEIVGIMLLVELDSTMIEIKNMAVVASFRGKGIGRQMIESIEKKVRNSGYRSILVGTSNSSIGNLMFYQKCGFRFEAIKKDFFLDYPQPFFENGIRGLDMVMLKKELV</sequence>
<accession>A0A5D4RXK7</accession>
<evidence type="ECO:0000256" key="1">
    <source>
        <dbReference type="ARBA" id="ARBA00022679"/>
    </source>
</evidence>
<dbReference type="GO" id="GO:0008080">
    <property type="term" value="F:N-acetyltransferase activity"/>
    <property type="evidence" value="ECO:0007669"/>
    <property type="project" value="InterPro"/>
</dbReference>
<dbReference type="InterPro" id="IPR000182">
    <property type="entry name" value="GNAT_dom"/>
</dbReference>
<protein>
    <submittedName>
        <fullName evidence="3">GNAT family N-acetyltransferase</fullName>
    </submittedName>
</protein>
<dbReference type="SUPFAM" id="SSF55729">
    <property type="entry name" value="Acyl-CoA N-acyltransferases (Nat)"/>
    <property type="match status" value="1"/>
</dbReference>
<dbReference type="PANTHER" id="PTHR13947">
    <property type="entry name" value="GNAT FAMILY N-ACETYLTRANSFERASE"/>
    <property type="match status" value="1"/>
</dbReference>
<comment type="caution">
    <text evidence="3">The sequence shown here is derived from an EMBL/GenBank/DDBJ whole genome shotgun (WGS) entry which is preliminary data.</text>
</comment>
<dbReference type="InterPro" id="IPR050769">
    <property type="entry name" value="NAT_camello-type"/>
</dbReference>
<dbReference type="InterPro" id="IPR016181">
    <property type="entry name" value="Acyl_CoA_acyltransferase"/>
</dbReference>
<evidence type="ECO:0000313" key="3">
    <source>
        <dbReference type="EMBL" id="TYS54352.1"/>
    </source>
</evidence>
<feature type="domain" description="N-acetyltransferase" evidence="2">
    <location>
        <begin position="1"/>
        <end position="148"/>
    </location>
</feature>